<name>R4K014_CLOPA</name>
<dbReference type="Gene3D" id="3.10.105.10">
    <property type="entry name" value="Dipeptide-binding Protein, Domain 3"/>
    <property type="match status" value="1"/>
</dbReference>
<dbReference type="PROSITE" id="PS01040">
    <property type="entry name" value="SBP_BACTERIAL_5"/>
    <property type="match status" value="1"/>
</dbReference>
<dbReference type="GO" id="GO:0043190">
    <property type="term" value="C:ATP-binding cassette (ABC) transporter complex"/>
    <property type="evidence" value="ECO:0007669"/>
    <property type="project" value="InterPro"/>
</dbReference>
<dbReference type="PATRIC" id="fig|86416.3.peg.1450"/>
<reference evidence="7 8" key="1">
    <citation type="submission" date="2012-01" db="EMBL/GenBank/DDBJ databases">
        <title>Complete sequence of chromosome of Clostridium pasteurianum BC1.</title>
        <authorList>
            <consortium name="US DOE Joint Genome Institute"/>
            <person name="Lucas S."/>
            <person name="Han J."/>
            <person name="Lapidus A."/>
            <person name="Cheng J.-F."/>
            <person name="Goodwin L."/>
            <person name="Pitluck S."/>
            <person name="Peters L."/>
            <person name="Mikhailova N."/>
            <person name="Teshima H."/>
            <person name="Detter J.C."/>
            <person name="Han C."/>
            <person name="Tapia R."/>
            <person name="Land M."/>
            <person name="Hauser L."/>
            <person name="Kyrpides N."/>
            <person name="Ivanova N."/>
            <person name="Pagani I."/>
            <person name="Dunn J."/>
            <person name="Taghavi S."/>
            <person name="Francis A."/>
            <person name="van der Lelie D."/>
            <person name="Woyke T."/>
        </authorList>
    </citation>
    <scope>NUCLEOTIDE SEQUENCE [LARGE SCALE GENOMIC DNA]</scope>
    <source>
        <strain evidence="7 8">BC1</strain>
    </source>
</reference>
<dbReference type="eggNOG" id="COG4166">
    <property type="taxonomic scope" value="Bacteria"/>
</dbReference>
<dbReference type="PROSITE" id="PS51257">
    <property type="entry name" value="PROKAR_LIPOPROTEIN"/>
    <property type="match status" value="1"/>
</dbReference>
<keyword evidence="5" id="KW-1133">Transmembrane helix</keyword>
<evidence type="ECO:0000256" key="1">
    <source>
        <dbReference type="ARBA" id="ARBA00004193"/>
    </source>
</evidence>
<comment type="similarity">
    <text evidence="2">Belongs to the bacterial solute-binding protein 5 family.</text>
</comment>
<dbReference type="HOGENOM" id="CLU_017028_0_3_9"/>
<dbReference type="KEGG" id="cpas:Clopa_1452"/>
<dbReference type="Proteomes" id="UP000013523">
    <property type="component" value="Chromosome"/>
</dbReference>
<evidence type="ECO:0000256" key="4">
    <source>
        <dbReference type="ARBA" id="ARBA00022729"/>
    </source>
</evidence>
<dbReference type="PANTHER" id="PTHR30290:SF9">
    <property type="entry name" value="OLIGOPEPTIDE-BINDING PROTEIN APPA"/>
    <property type="match status" value="1"/>
</dbReference>
<dbReference type="GO" id="GO:0042597">
    <property type="term" value="C:periplasmic space"/>
    <property type="evidence" value="ECO:0007669"/>
    <property type="project" value="UniProtKB-ARBA"/>
</dbReference>
<evidence type="ECO:0000256" key="5">
    <source>
        <dbReference type="SAM" id="Phobius"/>
    </source>
</evidence>
<dbReference type="Pfam" id="PF00496">
    <property type="entry name" value="SBP_bac_5"/>
    <property type="match status" value="1"/>
</dbReference>
<dbReference type="InterPro" id="IPR030678">
    <property type="entry name" value="Peptide/Ni-bd"/>
</dbReference>
<dbReference type="InterPro" id="IPR023765">
    <property type="entry name" value="SBP_5_CS"/>
</dbReference>
<dbReference type="PANTHER" id="PTHR30290">
    <property type="entry name" value="PERIPLASMIC BINDING COMPONENT OF ABC TRANSPORTER"/>
    <property type="match status" value="1"/>
</dbReference>
<dbReference type="SUPFAM" id="SSF53850">
    <property type="entry name" value="Periplasmic binding protein-like II"/>
    <property type="match status" value="1"/>
</dbReference>
<keyword evidence="5" id="KW-0472">Membrane</keyword>
<evidence type="ECO:0000256" key="2">
    <source>
        <dbReference type="ARBA" id="ARBA00005695"/>
    </source>
</evidence>
<keyword evidence="4" id="KW-0732">Signal</keyword>
<dbReference type="GO" id="GO:0015833">
    <property type="term" value="P:peptide transport"/>
    <property type="evidence" value="ECO:0007669"/>
    <property type="project" value="TreeGrafter"/>
</dbReference>
<keyword evidence="5" id="KW-0812">Transmembrane</keyword>
<dbReference type="AlphaFoldDB" id="R4K014"/>
<accession>R4K014</accession>
<dbReference type="InterPro" id="IPR000914">
    <property type="entry name" value="SBP_5_dom"/>
</dbReference>
<dbReference type="Gene3D" id="3.90.76.10">
    <property type="entry name" value="Dipeptide-binding Protein, Domain 1"/>
    <property type="match status" value="1"/>
</dbReference>
<dbReference type="RefSeq" id="WP_015614749.1">
    <property type="nucleotide sequence ID" value="NC_021182.1"/>
</dbReference>
<evidence type="ECO:0000313" key="7">
    <source>
        <dbReference type="EMBL" id="AGK96427.1"/>
    </source>
</evidence>
<dbReference type="CDD" id="cd08504">
    <property type="entry name" value="PBP2_OppA"/>
    <property type="match status" value="1"/>
</dbReference>
<feature type="domain" description="Solute-binding protein family 5" evidence="6">
    <location>
        <begin position="88"/>
        <end position="470"/>
    </location>
</feature>
<evidence type="ECO:0000259" key="6">
    <source>
        <dbReference type="Pfam" id="PF00496"/>
    </source>
</evidence>
<feature type="transmembrane region" description="Helical" evidence="5">
    <location>
        <begin position="7"/>
        <end position="23"/>
    </location>
</feature>
<proteinExistence type="inferred from homology"/>
<comment type="subcellular location">
    <subcellularLocation>
        <location evidence="1">Cell membrane</location>
        <topology evidence="1">Lipid-anchor</topology>
    </subcellularLocation>
</comment>
<dbReference type="Gene3D" id="3.40.190.10">
    <property type="entry name" value="Periplasmic binding protein-like II"/>
    <property type="match status" value="1"/>
</dbReference>
<dbReference type="InterPro" id="IPR039424">
    <property type="entry name" value="SBP_5"/>
</dbReference>
<dbReference type="GO" id="GO:1904680">
    <property type="term" value="F:peptide transmembrane transporter activity"/>
    <property type="evidence" value="ECO:0007669"/>
    <property type="project" value="TreeGrafter"/>
</dbReference>
<evidence type="ECO:0000313" key="8">
    <source>
        <dbReference type="Proteomes" id="UP000013523"/>
    </source>
</evidence>
<keyword evidence="8" id="KW-1185">Reference proteome</keyword>
<evidence type="ECO:0000256" key="3">
    <source>
        <dbReference type="ARBA" id="ARBA00022448"/>
    </source>
</evidence>
<sequence length="548" mass="62435">MKILKRYLSIILIIIGIMVIFSGCVEKKNDISTINQKNTYLMYDIGNLPEDLSKTDVDSSRVRDLERILFQGLIYDKEDNNGNSSVGYALAKNCDISKDGLVYTFTLKDNIKWSNGSDITAQDFVDFFKGILSQNYNSVYRYELKCIYGVSDFVSGNKDFSAVAITAPKDNVVQMRLNYPSPYFLELLAQPMYGLRKIDNNIANWKKDYENINYSGAFSIKKVESNGNILLSKNKNYVFKDSVKSNEIMLATNKNGSAYSLADFETYNNVDIFLNPPSTEIDRLKSKGEASIFPTLSVKGIFFNFKSNNVVSNYNFREGVSLAINRNELKNNIVGDYGEITSSYFPNAMNLLQVKNTNVNSNSQGEVSKYLNNSNYKKDNVIKFIYVDNESNKKTCENIVQMINDALSKNNANKNGEAVNNIKFDLKGYSSEDIDKVIKSNDYDMYLGEYNINYNSPMSFLEIWKSNSPYNEYGFKDLAYDDLMYNADVTKELSKKYEIYNKCIDELIKNVPVIPIYSKNTIVCSKDSIEGLKLNKFGNVLIENLQEK</sequence>
<organism evidence="7 8">
    <name type="scientific">Clostridium pasteurianum BC1</name>
    <dbReference type="NCBI Taxonomy" id="86416"/>
    <lineage>
        <taxon>Bacteria</taxon>
        <taxon>Bacillati</taxon>
        <taxon>Bacillota</taxon>
        <taxon>Clostridia</taxon>
        <taxon>Eubacteriales</taxon>
        <taxon>Clostridiaceae</taxon>
        <taxon>Clostridium</taxon>
    </lineage>
</organism>
<dbReference type="PIRSF" id="PIRSF002741">
    <property type="entry name" value="MppA"/>
    <property type="match status" value="1"/>
</dbReference>
<dbReference type="EMBL" id="CP003261">
    <property type="protein sequence ID" value="AGK96427.1"/>
    <property type="molecule type" value="Genomic_DNA"/>
</dbReference>
<gene>
    <name evidence="7" type="ORF">Clopa_1452</name>
</gene>
<protein>
    <submittedName>
        <fullName evidence="7">ABC-type oligopeptide transport system, periplasmic component</fullName>
    </submittedName>
</protein>
<dbReference type="OrthoDB" id="403896at2"/>
<keyword evidence="3" id="KW-0813">Transport</keyword>
<dbReference type="STRING" id="86416.Clopa_1452"/>